<proteinExistence type="inferred from homology"/>
<dbReference type="GO" id="GO:0046872">
    <property type="term" value="F:metal ion binding"/>
    <property type="evidence" value="ECO:0007669"/>
    <property type="project" value="UniProtKB-KW"/>
</dbReference>
<organism evidence="5 6">
    <name type="scientific">Aquimixticola soesokkakensis</name>
    <dbReference type="NCBI Taxonomy" id="1519096"/>
    <lineage>
        <taxon>Bacteria</taxon>
        <taxon>Pseudomonadati</taxon>
        <taxon>Pseudomonadota</taxon>
        <taxon>Alphaproteobacteria</taxon>
        <taxon>Rhodobacterales</taxon>
        <taxon>Paracoccaceae</taxon>
        <taxon>Aquimixticola</taxon>
    </lineage>
</organism>
<gene>
    <name evidence="5" type="primary">rhmA</name>
    <name evidence="5" type="ORF">AQS8620_02897</name>
</gene>
<name>A0A1Y5TG62_9RHOB</name>
<dbReference type="Gene3D" id="3.20.20.60">
    <property type="entry name" value="Phosphoenolpyruvate-binding domains"/>
    <property type="match status" value="2"/>
</dbReference>
<dbReference type="PANTHER" id="PTHR30502:SF0">
    <property type="entry name" value="PHOSPHOENOLPYRUVATE CARBOXYLASE FAMILY PROTEIN"/>
    <property type="match status" value="1"/>
</dbReference>
<dbReference type="InterPro" id="IPR005000">
    <property type="entry name" value="Aldolase/citrate-lyase_domain"/>
</dbReference>
<dbReference type="PANTHER" id="PTHR30502">
    <property type="entry name" value="2-KETO-3-DEOXY-L-RHAMNONATE ALDOLASE"/>
    <property type="match status" value="1"/>
</dbReference>
<evidence type="ECO:0000256" key="1">
    <source>
        <dbReference type="ARBA" id="ARBA00005568"/>
    </source>
</evidence>
<dbReference type="SUPFAM" id="SSF51621">
    <property type="entry name" value="Phosphoenolpyruvate/pyruvate domain"/>
    <property type="match status" value="1"/>
</dbReference>
<evidence type="ECO:0000256" key="3">
    <source>
        <dbReference type="ARBA" id="ARBA00023239"/>
    </source>
</evidence>
<dbReference type="Proteomes" id="UP000193862">
    <property type="component" value="Unassembled WGS sequence"/>
</dbReference>
<keyword evidence="3 5" id="KW-0456">Lyase</keyword>
<keyword evidence="6" id="KW-1185">Reference proteome</keyword>
<sequence length="232" mass="25331">MNGAKLRARLKAGEVLSMVNTHHVSSGLAQRMIEAGADSVFLDCEHGMWSHEDIRSHAQAVRSVGGAGIVRPHSHERPVMIRYLNAGADGLMVPMVNTAEQTADIVEAVRYAMPSSYQDRLVICMIETPEAIDNLDEMLKVEGVDVFFVGPSDLSQNMGYSPGLPASEPRPKEVVDAIEDVFARVRDAGLATGTLVREVDITHWTQKGGQFLYIHSDPFLVSGMSRMKSLVA</sequence>
<dbReference type="InterPro" id="IPR015813">
    <property type="entry name" value="Pyrv/PenolPyrv_kinase-like_dom"/>
</dbReference>
<dbReference type="InterPro" id="IPR040442">
    <property type="entry name" value="Pyrv_kinase-like_dom_sf"/>
</dbReference>
<dbReference type="EC" id="4.1.2.53" evidence="5"/>
<feature type="domain" description="HpcH/HpaI aldolase/citrate lyase" evidence="4">
    <location>
        <begin position="28"/>
        <end position="205"/>
    </location>
</feature>
<dbReference type="Pfam" id="PF03328">
    <property type="entry name" value="HpcH_HpaI"/>
    <property type="match status" value="1"/>
</dbReference>
<accession>A0A1Y5TG62</accession>
<dbReference type="AlphaFoldDB" id="A0A1Y5TG62"/>
<comment type="similarity">
    <text evidence="1">Belongs to the HpcH/HpaI aldolase family.</text>
</comment>
<evidence type="ECO:0000259" key="4">
    <source>
        <dbReference type="Pfam" id="PF03328"/>
    </source>
</evidence>
<dbReference type="GO" id="GO:0005737">
    <property type="term" value="C:cytoplasm"/>
    <property type="evidence" value="ECO:0007669"/>
    <property type="project" value="TreeGrafter"/>
</dbReference>
<protein>
    <submittedName>
        <fullName evidence="5">2-keto-3-deoxy-L-rhamnonate aldolase</fullName>
        <ecNumber evidence="5">4.1.2.53</ecNumber>
    </submittedName>
</protein>
<dbReference type="GO" id="GO:0106099">
    <property type="term" value="F:2-keto-3-deoxy-L-rhamnonate aldolase activity"/>
    <property type="evidence" value="ECO:0007669"/>
    <property type="project" value="UniProtKB-EC"/>
</dbReference>
<evidence type="ECO:0000256" key="2">
    <source>
        <dbReference type="ARBA" id="ARBA00022723"/>
    </source>
</evidence>
<dbReference type="OrthoDB" id="9802624at2"/>
<dbReference type="InterPro" id="IPR050251">
    <property type="entry name" value="HpcH-HpaI_aldolase"/>
</dbReference>
<evidence type="ECO:0000313" key="5">
    <source>
        <dbReference type="EMBL" id="SLN63333.1"/>
    </source>
</evidence>
<reference evidence="5 6" key="1">
    <citation type="submission" date="2017-03" db="EMBL/GenBank/DDBJ databases">
        <authorList>
            <person name="Afonso C.L."/>
            <person name="Miller P.J."/>
            <person name="Scott M.A."/>
            <person name="Spackman E."/>
            <person name="Goraichik I."/>
            <person name="Dimitrov K.M."/>
            <person name="Suarez D.L."/>
            <person name="Swayne D.E."/>
        </authorList>
    </citation>
    <scope>NUCLEOTIDE SEQUENCE [LARGE SCALE GENOMIC DNA]</scope>
    <source>
        <strain evidence="5 6">CECT 8620</strain>
    </source>
</reference>
<keyword evidence="2" id="KW-0479">Metal-binding</keyword>
<dbReference type="EMBL" id="FWFS01000011">
    <property type="protein sequence ID" value="SLN63333.1"/>
    <property type="molecule type" value="Genomic_DNA"/>
</dbReference>
<dbReference type="RefSeq" id="WP_085837705.1">
    <property type="nucleotide sequence ID" value="NZ_FWFS01000011.1"/>
</dbReference>
<evidence type="ECO:0000313" key="6">
    <source>
        <dbReference type="Proteomes" id="UP000193862"/>
    </source>
</evidence>